<keyword evidence="13" id="KW-1185">Reference proteome</keyword>
<evidence type="ECO:0000256" key="2">
    <source>
        <dbReference type="ARBA" id="ARBA00006490"/>
    </source>
</evidence>
<feature type="binding site" evidence="9">
    <location>
        <begin position="263"/>
        <end position="265"/>
    </location>
    <ligand>
        <name>pyridoxal 5'-phosphate</name>
        <dbReference type="ChEBI" id="CHEBI:597326"/>
    </ligand>
</feature>
<feature type="binding site" evidence="9">
    <location>
        <position position="215"/>
    </location>
    <ligand>
        <name>pyridoxal 5'-phosphate</name>
        <dbReference type="ChEBI" id="CHEBI:597326"/>
    </ligand>
</feature>
<dbReference type="InParanoid" id="K0YM80"/>
<proteinExistence type="inferred from homology"/>
<comment type="similarity">
    <text evidence="2 9">Belongs to the class-V pyridoxal-phosphate-dependent aminotransferase family. NifS/IscS subfamily.</text>
</comment>
<dbReference type="GO" id="GO:0031071">
    <property type="term" value="F:cysteine desulfurase activity"/>
    <property type="evidence" value="ECO:0007669"/>
    <property type="project" value="UniProtKB-UniRule"/>
</dbReference>
<dbReference type="PANTHER" id="PTHR11601">
    <property type="entry name" value="CYSTEINE DESULFURYLASE FAMILY MEMBER"/>
    <property type="match status" value="1"/>
</dbReference>
<dbReference type="InterPro" id="IPR015421">
    <property type="entry name" value="PyrdxlP-dep_Trfase_major"/>
</dbReference>
<evidence type="ECO:0000313" key="12">
    <source>
        <dbReference type="EMBL" id="EJZ84722.1"/>
    </source>
</evidence>
<evidence type="ECO:0000256" key="6">
    <source>
        <dbReference type="ARBA" id="ARBA00023004"/>
    </source>
</evidence>
<dbReference type="FunFam" id="3.40.640.10:FF:000084">
    <property type="entry name" value="IscS-like cysteine desulfurase"/>
    <property type="match status" value="1"/>
</dbReference>
<dbReference type="InterPro" id="IPR017772">
    <property type="entry name" value="Cys_deSase_NifS_bac/arc"/>
</dbReference>
<organism evidence="12 13">
    <name type="scientific">Slackia piriformis YIT 12062</name>
    <dbReference type="NCBI Taxonomy" id="742818"/>
    <lineage>
        <taxon>Bacteria</taxon>
        <taxon>Bacillati</taxon>
        <taxon>Actinomycetota</taxon>
        <taxon>Coriobacteriia</taxon>
        <taxon>Eggerthellales</taxon>
        <taxon>Eggerthellaceae</taxon>
        <taxon>Slackia</taxon>
    </lineage>
</organism>
<dbReference type="Gene3D" id="1.10.260.50">
    <property type="match status" value="1"/>
</dbReference>
<comment type="catalytic activity">
    <reaction evidence="8 9">
        <text>(sulfur carrier)-H + L-cysteine = (sulfur carrier)-SH + L-alanine</text>
        <dbReference type="Rhea" id="RHEA:43892"/>
        <dbReference type="Rhea" id="RHEA-COMP:14737"/>
        <dbReference type="Rhea" id="RHEA-COMP:14739"/>
        <dbReference type="ChEBI" id="CHEBI:29917"/>
        <dbReference type="ChEBI" id="CHEBI:35235"/>
        <dbReference type="ChEBI" id="CHEBI:57972"/>
        <dbReference type="ChEBI" id="CHEBI:64428"/>
        <dbReference type="EC" id="2.8.1.7"/>
    </reaction>
</comment>
<reference evidence="12 13" key="1">
    <citation type="submission" date="2012-08" db="EMBL/GenBank/DDBJ databases">
        <title>The Genome Sequence of Slackia piriformis YIT 12062.</title>
        <authorList>
            <consortium name="The Broad Institute Genome Sequencing Platform"/>
            <person name="Earl A."/>
            <person name="Ward D."/>
            <person name="Feldgarden M."/>
            <person name="Gevers D."/>
            <person name="Morotomi M."/>
            <person name="Walker B."/>
            <person name="Young S.K."/>
            <person name="Zeng Q."/>
            <person name="Gargeya S."/>
            <person name="Fitzgerald M."/>
            <person name="Haas B."/>
            <person name="Abouelleil A."/>
            <person name="Alvarado L."/>
            <person name="Arachchi H.M."/>
            <person name="Berlin A.M."/>
            <person name="Chapman S.B."/>
            <person name="Goldberg J."/>
            <person name="Griggs A."/>
            <person name="Gujja S."/>
            <person name="Hansen M."/>
            <person name="Howarth C."/>
            <person name="Imamovic A."/>
            <person name="Larimer J."/>
            <person name="McCowen C."/>
            <person name="Montmayeur A."/>
            <person name="Murphy C."/>
            <person name="Neiman D."/>
            <person name="Pearson M."/>
            <person name="Priest M."/>
            <person name="Roberts A."/>
            <person name="Saif S."/>
            <person name="Shea T."/>
            <person name="Sisk P."/>
            <person name="Sykes S."/>
            <person name="Wortman J."/>
            <person name="Nusbaum C."/>
            <person name="Birren B."/>
        </authorList>
    </citation>
    <scope>NUCLEOTIDE SEQUENCE [LARGE SCALE GENOMIC DNA]</scope>
    <source>
        <strain evidence="12 13">YIT 12062</strain>
    </source>
</reference>
<dbReference type="UniPathway" id="UPA00266"/>
<evidence type="ECO:0000256" key="7">
    <source>
        <dbReference type="ARBA" id="ARBA00023014"/>
    </source>
</evidence>
<dbReference type="SUPFAM" id="SSF53383">
    <property type="entry name" value="PLP-dependent transferases"/>
    <property type="match status" value="1"/>
</dbReference>
<dbReference type="GO" id="GO:0006520">
    <property type="term" value="P:amino acid metabolic process"/>
    <property type="evidence" value="ECO:0007669"/>
    <property type="project" value="InterPro"/>
</dbReference>
<dbReference type="NCBIfam" id="TIGR03402">
    <property type="entry name" value="FeS_nifS"/>
    <property type="match status" value="1"/>
</dbReference>
<dbReference type="HOGENOM" id="CLU_003433_0_0_11"/>
<evidence type="ECO:0000256" key="3">
    <source>
        <dbReference type="ARBA" id="ARBA00022679"/>
    </source>
</evidence>
<dbReference type="EC" id="2.8.1.7" evidence="9"/>
<feature type="binding site" description="via persulfide group" evidence="9">
    <location>
        <position position="389"/>
    </location>
    <ligand>
        <name>[2Fe-2S] cluster</name>
        <dbReference type="ChEBI" id="CHEBI:190135"/>
        <note>ligand shared with IscU</note>
    </ligand>
</feature>
<dbReference type="GO" id="GO:0046872">
    <property type="term" value="F:metal ion binding"/>
    <property type="evidence" value="ECO:0007669"/>
    <property type="project" value="UniProtKB-KW"/>
</dbReference>
<feature type="modified residue" description="N6-(pyridoxal phosphate)lysine" evidence="9">
    <location>
        <position position="266"/>
    </location>
</feature>
<keyword evidence="9" id="KW-0001">2Fe-2S</keyword>
<dbReference type="InterPro" id="IPR015422">
    <property type="entry name" value="PyrdxlP-dep_Trfase_small"/>
</dbReference>
<evidence type="ECO:0000313" key="13">
    <source>
        <dbReference type="Proteomes" id="UP000006069"/>
    </source>
</evidence>
<comment type="function">
    <text evidence="9">Master enzyme that delivers sulfur to a number of partners involved in Fe-S cluster assembly, tRNA modification or cofactor biosynthesis. Catalyzes the removal of elemental sulfur atoms from cysteine to produce alanine. Functions as a sulfur delivery protein for Fe-S cluster synthesis onto IscU, an Fe-S scaffold assembly protein, as well as other S acceptor proteins.</text>
</comment>
<dbReference type="HAMAP" id="MF_00331">
    <property type="entry name" value="Cys_desulf_IscS"/>
    <property type="match status" value="1"/>
</dbReference>
<feature type="binding site" evidence="9">
    <location>
        <position position="301"/>
    </location>
    <ligand>
        <name>pyridoxal 5'-phosphate</name>
        <dbReference type="ChEBI" id="CHEBI:597326"/>
    </ligand>
</feature>
<gene>
    <name evidence="9" type="primary">iscS</name>
    <name evidence="12" type="ORF">HMPREF9451_00326</name>
</gene>
<keyword evidence="9" id="KW-0963">Cytoplasm</keyword>
<feature type="active site" description="Cysteine persulfide intermediate" evidence="9">
    <location>
        <position position="389"/>
    </location>
</feature>
<comment type="pathway">
    <text evidence="9">Cofactor biosynthesis; iron-sulfur cluster biosynthesis.</text>
</comment>
<evidence type="ECO:0000256" key="4">
    <source>
        <dbReference type="ARBA" id="ARBA00022723"/>
    </source>
</evidence>
<keyword evidence="7 9" id="KW-0411">Iron-sulfur</keyword>
<evidence type="ECO:0000256" key="1">
    <source>
        <dbReference type="ARBA" id="ARBA00001933"/>
    </source>
</evidence>
<dbReference type="AlphaFoldDB" id="K0YM80"/>
<feature type="binding site" evidence="9">
    <location>
        <position position="243"/>
    </location>
    <ligand>
        <name>pyridoxal 5'-phosphate</name>
        <dbReference type="ChEBI" id="CHEBI:597326"/>
    </ligand>
</feature>
<keyword evidence="4 9" id="KW-0479">Metal-binding</keyword>
<keyword evidence="5 9" id="KW-0663">Pyridoxal phosphate</keyword>
<evidence type="ECO:0000256" key="10">
    <source>
        <dbReference type="RuleBase" id="RU004504"/>
    </source>
</evidence>
<keyword evidence="6 9" id="KW-0408">Iron</keyword>
<sequence>MLAGEVFSHESLLRCRDCLSACMQGANVAALLRSFKKSSDVLDIEQDELRIKPIKLLGFNLEVTMQGVYLDNAATTRVRPEVFEAMKPYFCEQYGNPSSIYDLGQDAADVVSEAREIIADTIGAKDAEIYFTASGSEADNWAVKGAARAAAGKGRHIITSAIEHHAVLHTCQALEKEGFEVTYLPVDEFGLVDPVAFEKAIRPDTVLASIMYANNEIGTIQPIAELARIAREHGVLFHTDAVQAYCHEDIRVKDLGVDLMSASAHKLYGPKGVGFLYVRKGVKIENLIDGGQQERGKRAATENVPGIVGFGKAAQLAWEERASEHERQEALRDRAIERILNEIPHVRLNGSAERRLANNINVSFEFIEGEGIILQMAMRGVCVSSGSACTSGSLDPSHVLLAIGLPHEIAHGSVRMTLGRETTSEQLDDAVDKLAKTVETLRSMSPLYADYERGEIGSIIDRDEDAVIGRAGAA</sequence>
<comment type="subunit">
    <text evidence="9">Homodimer. Forms a heterotetramer with IscU, interacts with other sulfur acceptors.</text>
</comment>
<dbReference type="Gene3D" id="3.90.1150.10">
    <property type="entry name" value="Aspartate Aminotransferase, domain 1"/>
    <property type="match status" value="1"/>
</dbReference>
<dbReference type="InterPro" id="IPR010240">
    <property type="entry name" value="Cys_deSase_IscS"/>
</dbReference>
<name>K0YM80_9ACTN</name>
<evidence type="ECO:0000256" key="5">
    <source>
        <dbReference type="ARBA" id="ARBA00022898"/>
    </source>
</evidence>
<dbReference type="InterPro" id="IPR020578">
    <property type="entry name" value="Aminotrans_V_PyrdxlP_BS"/>
</dbReference>
<feature type="binding site" evidence="9">
    <location>
        <begin position="135"/>
        <end position="136"/>
    </location>
    <ligand>
        <name>pyridoxal 5'-phosphate</name>
        <dbReference type="ChEBI" id="CHEBI:597326"/>
    </ligand>
</feature>
<dbReference type="FunCoup" id="K0YM80">
    <property type="interactions" value="258"/>
</dbReference>
<evidence type="ECO:0000256" key="8">
    <source>
        <dbReference type="ARBA" id="ARBA00050776"/>
    </source>
</evidence>
<protein>
    <recommendedName>
        <fullName evidence="9">Cysteine desulfurase IscS</fullName>
        <ecNumber evidence="9">2.8.1.7</ecNumber>
    </recommendedName>
</protein>
<dbReference type="GO" id="GO:0044571">
    <property type="term" value="P:[2Fe-2S] cluster assembly"/>
    <property type="evidence" value="ECO:0007669"/>
    <property type="project" value="UniProtKB-UniRule"/>
</dbReference>
<dbReference type="GO" id="GO:1990221">
    <property type="term" value="C:L-cysteine desulfurase complex"/>
    <property type="evidence" value="ECO:0007669"/>
    <property type="project" value="UniProtKB-ARBA"/>
</dbReference>
<accession>K0YM80</accession>
<keyword evidence="3 9" id="KW-0808">Transferase</keyword>
<dbReference type="PROSITE" id="PS00595">
    <property type="entry name" value="AA_TRANSFER_CLASS_5"/>
    <property type="match status" value="1"/>
</dbReference>
<dbReference type="EMBL" id="ADMD01000001">
    <property type="protein sequence ID" value="EJZ84722.1"/>
    <property type="molecule type" value="Genomic_DNA"/>
</dbReference>
<dbReference type="Gene3D" id="3.40.640.10">
    <property type="entry name" value="Type I PLP-dependent aspartate aminotransferase-like (Major domain)"/>
    <property type="match status" value="1"/>
</dbReference>
<evidence type="ECO:0000256" key="9">
    <source>
        <dbReference type="HAMAP-Rule" id="MF_00331"/>
    </source>
</evidence>
<comment type="subcellular location">
    <subcellularLocation>
        <location evidence="9">Cytoplasm</location>
    </subcellularLocation>
</comment>
<feature type="domain" description="Aminotransferase class V" evidence="11">
    <location>
        <begin position="68"/>
        <end position="428"/>
    </location>
</feature>
<comment type="cofactor">
    <cofactor evidence="1 9 10">
        <name>pyridoxal 5'-phosphate</name>
        <dbReference type="ChEBI" id="CHEBI:597326"/>
    </cofactor>
</comment>
<dbReference type="GO" id="GO:0051537">
    <property type="term" value="F:2 iron, 2 sulfur cluster binding"/>
    <property type="evidence" value="ECO:0007669"/>
    <property type="project" value="UniProtKB-UniRule"/>
</dbReference>
<dbReference type="Pfam" id="PF00266">
    <property type="entry name" value="Aminotran_5"/>
    <property type="match status" value="1"/>
</dbReference>
<dbReference type="PATRIC" id="fig|742818.3.peg.365"/>
<dbReference type="NCBIfam" id="NF002806">
    <property type="entry name" value="PRK02948.1"/>
    <property type="match status" value="1"/>
</dbReference>
<dbReference type="InterPro" id="IPR000192">
    <property type="entry name" value="Aminotrans_V_dom"/>
</dbReference>
<dbReference type="PANTHER" id="PTHR11601:SF34">
    <property type="entry name" value="CYSTEINE DESULFURASE"/>
    <property type="match status" value="1"/>
</dbReference>
<dbReference type="GO" id="GO:0030170">
    <property type="term" value="F:pyridoxal phosphate binding"/>
    <property type="evidence" value="ECO:0007669"/>
    <property type="project" value="UniProtKB-UniRule"/>
</dbReference>
<comment type="caution">
    <text evidence="12">The sequence shown here is derived from an EMBL/GenBank/DDBJ whole genome shotgun (WGS) entry which is preliminary data.</text>
</comment>
<dbReference type="InterPro" id="IPR015424">
    <property type="entry name" value="PyrdxlP-dep_Trfase"/>
</dbReference>
<dbReference type="Proteomes" id="UP000006069">
    <property type="component" value="Unassembled WGS sequence"/>
</dbReference>
<evidence type="ECO:0000259" key="11">
    <source>
        <dbReference type="Pfam" id="PF00266"/>
    </source>
</evidence>
<dbReference type="eggNOG" id="COG1104">
    <property type="taxonomic scope" value="Bacteria"/>
</dbReference>